<dbReference type="CDD" id="cd14008">
    <property type="entry name" value="STKc_LKB1_CaMKK"/>
    <property type="match status" value="1"/>
</dbReference>
<accession>A0A0C9X9Q2</accession>
<proteinExistence type="predicted"/>
<feature type="compositionally biased region" description="Acidic residues" evidence="7">
    <location>
        <begin position="794"/>
        <end position="816"/>
    </location>
</feature>
<dbReference type="PANTHER" id="PTHR43895">
    <property type="entry name" value="CALCIUM/CALMODULIN-DEPENDENT PROTEIN KINASE KINASE-RELATED"/>
    <property type="match status" value="1"/>
</dbReference>
<dbReference type="InterPro" id="IPR011009">
    <property type="entry name" value="Kinase-like_dom_sf"/>
</dbReference>
<evidence type="ECO:0000256" key="5">
    <source>
        <dbReference type="ARBA" id="ARBA00022840"/>
    </source>
</evidence>
<protein>
    <recommendedName>
        <fullName evidence="8">Protein kinase domain-containing protein</fullName>
    </recommendedName>
</protein>
<feature type="region of interest" description="Disordered" evidence="7">
    <location>
        <begin position="507"/>
        <end position="588"/>
    </location>
</feature>
<evidence type="ECO:0000256" key="7">
    <source>
        <dbReference type="SAM" id="MobiDB-lite"/>
    </source>
</evidence>
<dbReference type="PANTHER" id="PTHR43895:SF152">
    <property type="entry name" value="SERINE_THREONINE-PROTEIN KINASE TOS3"/>
    <property type="match status" value="1"/>
</dbReference>
<evidence type="ECO:0000256" key="2">
    <source>
        <dbReference type="ARBA" id="ARBA00022679"/>
    </source>
</evidence>
<feature type="domain" description="Protein kinase" evidence="8">
    <location>
        <begin position="41"/>
        <end position="413"/>
    </location>
</feature>
<name>A0A0C9X9Q2_9AGAR</name>
<evidence type="ECO:0000313" key="9">
    <source>
        <dbReference type="EMBL" id="KIJ98163.1"/>
    </source>
</evidence>
<dbReference type="GO" id="GO:0004674">
    <property type="term" value="F:protein serine/threonine kinase activity"/>
    <property type="evidence" value="ECO:0007669"/>
    <property type="project" value="UniProtKB-KW"/>
</dbReference>
<dbReference type="HOGENOM" id="CLU_015979_0_0_1"/>
<dbReference type="Gene3D" id="1.10.510.10">
    <property type="entry name" value="Transferase(Phosphotransferase) domain 1"/>
    <property type="match status" value="1"/>
</dbReference>
<dbReference type="PROSITE" id="PS00107">
    <property type="entry name" value="PROTEIN_KINASE_ATP"/>
    <property type="match status" value="1"/>
</dbReference>
<dbReference type="STRING" id="1095629.A0A0C9X9Q2"/>
<keyword evidence="5 6" id="KW-0067">ATP-binding</keyword>
<dbReference type="Proteomes" id="UP000054477">
    <property type="component" value="Unassembled WGS sequence"/>
</dbReference>
<dbReference type="PROSITE" id="PS50011">
    <property type="entry name" value="PROTEIN_KINASE_DOM"/>
    <property type="match status" value="1"/>
</dbReference>
<dbReference type="GO" id="GO:0007165">
    <property type="term" value="P:signal transduction"/>
    <property type="evidence" value="ECO:0007669"/>
    <property type="project" value="TreeGrafter"/>
</dbReference>
<gene>
    <name evidence="9" type="ORF">K443DRAFT_680958</name>
</gene>
<feature type="region of interest" description="Disordered" evidence="7">
    <location>
        <begin position="468"/>
        <end position="493"/>
    </location>
</feature>
<dbReference type="SUPFAM" id="SSF56112">
    <property type="entry name" value="Protein kinase-like (PK-like)"/>
    <property type="match status" value="1"/>
</dbReference>
<evidence type="ECO:0000256" key="1">
    <source>
        <dbReference type="ARBA" id="ARBA00022527"/>
    </source>
</evidence>
<dbReference type="EMBL" id="KN838675">
    <property type="protein sequence ID" value="KIJ98163.1"/>
    <property type="molecule type" value="Genomic_DNA"/>
</dbReference>
<dbReference type="GO" id="GO:0005524">
    <property type="term" value="F:ATP binding"/>
    <property type="evidence" value="ECO:0007669"/>
    <property type="project" value="UniProtKB-UniRule"/>
</dbReference>
<reference evidence="9 10" key="1">
    <citation type="submission" date="2014-04" db="EMBL/GenBank/DDBJ databases">
        <authorList>
            <consortium name="DOE Joint Genome Institute"/>
            <person name="Kuo A."/>
            <person name="Kohler A."/>
            <person name="Nagy L.G."/>
            <person name="Floudas D."/>
            <person name="Copeland A."/>
            <person name="Barry K.W."/>
            <person name="Cichocki N."/>
            <person name="Veneault-Fourrey C."/>
            <person name="LaButti K."/>
            <person name="Lindquist E.A."/>
            <person name="Lipzen A."/>
            <person name="Lundell T."/>
            <person name="Morin E."/>
            <person name="Murat C."/>
            <person name="Sun H."/>
            <person name="Tunlid A."/>
            <person name="Henrissat B."/>
            <person name="Grigoriev I.V."/>
            <person name="Hibbett D.S."/>
            <person name="Martin F."/>
            <person name="Nordberg H.P."/>
            <person name="Cantor M.N."/>
            <person name="Hua S.X."/>
        </authorList>
    </citation>
    <scope>NUCLEOTIDE SEQUENCE [LARGE SCALE GENOMIC DNA]</scope>
    <source>
        <strain evidence="9 10">LaAM-08-1</strain>
    </source>
</reference>
<reference evidence="10" key="2">
    <citation type="submission" date="2015-01" db="EMBL/GenBank/DDBJ databases">
        <title>Evolutionary Origins and Diversification of the Mycorrhizal Mutualists.</title>
        <authorList>
            <consortium name="DOE Joint Genome Institute"/>
            <consortium name="Mycorrhizal Genomics Consortium"/>
            <person name="Kohler A."/>
            <person name="Kuo A."/>
            <person name="Nagy L.G."/>
            <person name="Floudas D."/>
            <person name="Copeland A."/>
            <person name="Barry K.W."/>
            <person name="Cichocki N."/>
            <person name="Veneault-Fourrey C."/>
            <person name="LaButti K."/>
            <person name="Lindquist E.A."/>
            <person name="Lipzen A."/>
            <person name="Lundell T."/>
            <person name="Morin E."/>
            <person name="Murat C."/>
            <person name="Riley R."/>
            <person name="Ohm R."/>
            <person name="Sun H."/>
            <person name="Tunlid A."/>
            <person name="Henrissat B."/>
            <person name="Grigoriev I.V."/>
            <person name="Hibbett D.S."/>
            <person name="Martin F."/>
        </authorList>
    </citation>
    <scope>NUCLEOTIDE SEQUENCE [LARGE SCALE GENOMIC DNA]</scope>
    <source>
        <strain evidence="10">LaAM-08-1</strain>
    </source>
</reference>
<feature type="compositionally biased region" description="Low complexity" evidence="7">
    <location>
        <begin position="279"/>
        <end position="302"/>
    </location>
</feature>
<evidence type="ECO:0000256" key="3">
    <source>
        <dbReference type="ARBA" id="ARBA00022741"/>
    </source>
</evidence>
<dbReference type="InterPro" id="IPR017441">
    <property type="entry name" value="Protein_kinase_ATP_BS"/>
</dbReference>
<dbReference type="OrthoDB" id="68483at2759"/>
<feature type="compositionally biased region" description="Basic and acidic residues" evidence="7">
    <location>
        <begin position="472"/>
        <end position="493"/>
    </location>
</feature>
<feature type="compositionally biased region" description="Polar residues" evidence="7">
    <location>
        <begin position="562"/>
        <end position="584"/>
    </location>
</feature>
<dbReference type="AlphaFoldDB" id="A0A0C9X9Q2"/>
<feature type="compositionally biased region" description="Polar residues" evidence="7">
    <location>
        <begin position="507"/>
        <end position="529"/>
    </location>
</feature>
<keyword evidence="4" id="KW-0418">Kinase</keyword>
<dbReference type="Gene3D" id="3.30.200.20">
    <property type="entry name" value="Phosphorylase Kinase, domain 1"/>
    <property type="match status" value="1"/>
</dbReference>
<organism evidence="9 10">
    <name type="scientific">Laccaria amethystina LaAM-08-1</name>
    <dbReference type="NCBI Taxonomy" id="1095629"/>
    <lineage>
        <taxon>Eukaryota</taxon>
        <taxon>Fungi</taxon>
        <taxon>Dikarya</taxon>
        <taxon>Basidiomycota</taxon>
        <taxon>Agaricomycotina</taxon>
        <taxon>Agaricomycetes</taxon>
        <taxon>Agaricomycetidae</taxon>
        <taxon>Agaricales</taxon>
        <taxon>Agaricineae</taxon>
        <taxon>Hydnangiaceae</taxon>
        <taxon>Laccaria</taxon>
    </lineage>
</organism>
<feature type="region of interest" description="Disordered" evidence="7">
    <location>
        <begin position="276"/>
        <end position="304"/>
    </location>
</feature>
<keyword evidence="10" id="KW-1185">Reference proteome</keyword>
<sequence length="835" mass="92205">MAEKADSESTSCLLFDPPGEVVTTNRLKAFMDMGRPMLNNYIRHAKVGGGQHGEVYLCYKINPRLAHDDPDRRLPVAMKSVKRDNPRAEQMKKLRQQRLPTTNHTSLADKLNTTEAKIRKEIAIMKKLRHPHVIRLYEVIDDRMKDKIYMVMEYLGGGEVKWRNSEDQPVLTVVQTRRIIRDAVLGLEYLHYQGIIHRDIKPANLLWTVDRRMVKIGDFGVSHFSYAQRLAAAGAEGAQGDPHDPILLDNSDLTRRAGTPAFLAPEIVFEHTNEYDSPGASTSQFSSGASSSTIQSPSSSSPNRPPITKAIDIWALGVTLYCLLFGRTPFVANPKSHSSEWSLYNSICNDDWMVDDTMGADLVPTGGRHPKPGSEGAGAIHLLDRLLQKDQKSRIKLESVKLIIGDAQSHSWILNDLPEPQRWLQATSPAGRIHVSNDETSDAMSAVHFRWRWGAHITRRISSLFRMQRGQRVREPSPKFENSDRGPVRSDPHLKIARNIADKSFTSSTPTVYHVASSPTLNDKSGSKSLRSRSIERWPSGPSRGAPSPVGVKASAPKTRCGSETTLVQSNKIEGSSSQSSPTTAERPRARFAGFLTSISHWRPNKYSSTPDGPSRVGTADPSSSKVRLPTPITTISRTTGARTQADHVTRRSEEALRYYRTGKPIDDDEDGGRLTAARRASSWGQGDHSVEFAEVVSVTSVDQDLNEHEMNVGAGGILQERPFALRGSSRTAGDFSGAVASTSVVPPVDSADEQGVEDIYGPSCFDEDSSTIGSGFDHEEEDDDRGRWRTGSDLDDGDEDGDELGDDGDDDDDSQENVVTFSPRKRSPTFDDQD</sequence>
<feature type="binding site" evidence="6">
    <location>
        <position position="79"/>
    </location>
    <ligand>
        <name>ATP</name>
        <dbReference type="ChEBI" id="CHEBI:30616"/>
    </ligand>
</feature>
<evidence type="ECO:0000313" key="10">
    <source>
        <dbReference type="Proteomes" id="UP000054477"/>
    </source>
</evidence>
<dbReference type="InterPro" id="IPR000719">
    <property type="entry name" value="Prot_kinase_dom"/>
</dbReference>
<feature type="region of interest" description="Disordered" evidence="7">
    <location>
        <begin position="728"/>
        <end position="835"/>
    </location>
</feature>
<dbReference type="SMART" id="SM00220">
    <property type="entry name" value="S_TKc"/>
    <property type="match status" value="1"/>
</dbReference>
<feature type="region of interest" description="Disordered" evidence="7">
    <location>
        <begin position="603"/>
        <end position="629"/>
    </location>
</feature>
<keyword evidence="2" id="KW-0808">Transferase</keyword>
<evidence type="ECO:0000256" key="4">
    <source>
        <dbReference type="ARBA" id="ARBA00022777"/>
    </source>
</evidence>
<dbReference type="Pfam" id="PF00069">
    <property type="entry name" value="Pkinase"/>
    <property type="match status" value="2"/>
</dbReference>
<evidence type="ECO:0000259" key="8">
    <source>
        <dbReference type="PROSITE" id="PS50011"/>
    </source>
</evidence>
<keyword evidence="1" id="KW-0723">Serine/threonine-protein kinase</keyword>
<evidence type="ECO:0000256" key="6">
    <source>
        <dbReference type="PROSITE-ProRule" id="PRU10141"/>
    </source>
</evidence>
<keyword evidence="3 6" id="KW-0547">Nucleotide-binding</keyword>